<evidence type="ECO:0000256" key="1">
    <source>
        <dbReference type="ARBA" id="ARBA00009809"/>
    </source>
</evidence>
<dbReference type="Gene3D" id="3.20.20.80">
    <property type="entry name" value="Glycosidases"/>
    <property type="match status" value="1"/>
</dbReference>
<keyword evidence="6" id="KW-1133">Transmembrane helix</keyword>
<proteinExistence type="inferred from homology"/>
<accession>A0A816WY52</accession>
<feature type="domain" description="Beta-galactosidase 1-like first all-beta" evidence="8">
    <location>
        <begin position="469"/>
        <end position="573"/>
    </location>
</feature>
<feature type="transmembrane region" description="Helical" evidence="6">
    <location>
        <begin position="16"/>
        <end position="34"/>
    </location>
</feature>
<feature type="domain" description="Beta-galactosidase galactose-binding" evidence="9">
    <location>
        <begin position="606"/>
        <end position="665"/>
    </location>
</feature>
<dbReference type="InterPro" id="IPR026283">
    <property type="entry name" value="B-gal_1-like"/>
</dbReference>
<dbReference type="SUPFAM" id="SSF49785">
    <property type="entry name" value="Galactose-binding domain-like"/>
    <property type="match status" value="1"/>
</dbReference>
<evidence type="ECO:0000256" key="6">
    <source>
        <dbReference type="SAM" id="Phobius"/>
    </source>
</evidence>
<dbReference type="InterPro" id="IPR008979">
    <property type="entry name" value="Galactose-bd-like_sf"/>
</dbReference>
<reference evidence="10" key="1">
    <citation type="submission" date="2021-02" db="EMBL/GenBank/DDBJ databases">
        <authorList>
            <person name="Nowell W R."/>
        </authorList>
    </citation>
    <scope>NUCLEOTIDE SEQUENCE</scope>
</reference>
<dbReference type="InterPro" id="IPR031330">
    <property type="entry name" value="Gly_Hdrlase_35_cat"/>
</dbReference>
<sequence>MKLWSRRINRMAYHRRYFVMCSYLTILCISIYFLKDFASPVVYLPTLVLDNERHLFIRLFNNKNRSLEHLLPFRILSGSLHYFRVLPQSWSDRIKKMKAAGLNTIETYVPWNLHEPQRGNYQFGEGLTDLVSFLKLIHEHEMFTIIRPSGYICAEWDWGGLPSWLLRDETMRVRSIHPGFLEALQNYYSRLLPILAEYQYNRHGAGSIIAFQIENEYGSYGNDANYLEALHEMYIKYGLNEILLTSDGPKYLSAGSLDDVWATVNFQRKATENIEYLRRFRPKHHIMITEYWTGWFDYWAGKHQTGSRMPYDAKAFEADLEGILLLSEEEISINFYMFFGGTNFGFTSGAHHFPSRQYKPLVTSYDYDAPLNEAGDPTPKYYAIRRVLEKFYSKHPELYVLNNDRSHKYGHSLPTIPPSSTKTSYGTIQISGYKTFEQILADDLLTVTTKLTNGPKSMEQLSVNNKSGASQGFILYTVKDILSLTKGLACQVNVTAVADNAVVLANGQAIFQSLPSINQFQFDLPAKAENLSILVENMGRINFGPMLDRSRKGLLDKVLINGKIEIKEWIVHVLEFRQGTSNINGWKPMQTTPDATNILQNGPRLFLATFPIDNQQLIGDTNLNLDFDWSKGVAFCNGFNLGRYWNVGPQRTLYIPAQLLVKGVNQIQIFELYTYGSNLTLVDTPLLNQG</sequence>
<dbReference type="InterPro" id="IPR001944">
    <property type="entry name" value="Glycoside_Hdrlase_35"/>
</dbReference>
<comment type="similarity">
    <text evidence="1 5">Belongs to the glycosyl hydrolase 35 family.</text>
</comment>
<evidence type="ECO:0000259" key="9">
    <source>
        <dbReference type="Pfam" id="PF21467"/>
    </source>
</evidence>
<dbReference type="InterPro" id="IPR048912">
    <property type="entry name" value="BetaGal1-like_ABD1"/>
</dbReference>
<evidence type="ECO:0000313" key="10">
    <source>
        <dbReference type="EMBL" id="CAF2139857.1"/>
    </source>
</evidence>
<dbReference type="GO" id="GO:0005975">
    <property type="term" value="P:carbohydrate metabolic process"/>
    <property type="evidence" value="ECO:0007669"/>
    <property type="project" value="InterPro"/>
</dbReference>
<dbReference type="Pfam" id="PF01301">
    <property type="entry name" value="Glyco_hydro_35"/>
    <property type="match status" value="1"/>
</dbReference>
<dbReference type="InterPro" id="IPR017853">
    <property type="entry name" value="GH"/>
</dbReference>
<keyword evidence="3" id="KW-0326">Glycosidase</keyword>
<evidence type="ECO:0000256" key="2">
    <source>
        <dbReference type="ARBA" id="ARBA00022801"/>
    </source>
</evidence>
<evidence type="ECO:0000259" key="8">
    <source>
        <dbReference type="Pfam" id="PF21317"/>
    </source>
</evidence>
<dbReference type="PRINTS" id="PR00742">
    <property type="entry name" value="GLHYDRLASE35"/>
</dbReference>
<dbReference type="AlphaFoldDB" id="A0A816WY52"/>
<evidence type="ECO:0000313" key="11">
    <source>
        <dbReference type="Proteomes" id="UP000663824"/>
    </source>
</evidence>
<dbReference type="Gene3D" id="2.60.120.260">
    <property type="entry name" value="Galactose-binding domain-like"/>
    <property type="match status" value="2"/>
</dbReference>
<dbReference type="PIRSF" id="PIRSF006336">
    <property type="entry name" value="B-gal"/>
    <property type="match status" value="1"/>
</dbReference>
<dbReference type="InterPro" id="IPR048913">
    <property type="entry name" value="BetaGal_gal-bd"/>
</dbReference>
<dbReference type="PANTHER" id="PTHR23421">
    <property type="entry name" value="BETA-GALACTOSIDASE RELATED"/>
    <property type="match status" value="1"/>
</dbReference>
<feature type="active site" description="Nucleophile" evidence="4">
    <location>
        <position position="290"/>
    </location>
</feature>
<evidence type="ECO:0000256" key="3">
    <source>
        <dbReference type="ARBA" id="ARBA00023295"/>
    </source>
</evidence>
<keyword evidence="2" id="KW-0378">Hydrolase</keyword>
<evidence type="ECO:0008006" key="12">
    <source>
        <dbReference type="Google" id="ProtNLM"/>
    </source>
</evidence>
<name>A0A816WY52_9BILA</name>
<dbReference type="Pfam" id="PF21467">
    <property type="entry name" value="BetaGal_gal-bd"/>
    <property type="match status" value="1"/>
</dbReference>
<organism evidence="10 11">
    <name type="scientific">Rotaria magnacalcarata</name>
    <dbReference type="NCBI Taxonomy" id="392030"/>
    <lineage>
        <taxon>Eukaryota</taxon>
        <taxon>Metazoa</taxon>
        <taxon>Spiralia</taxon>
        <taxon>Gnathifera</taxon>
        <taxon>Rotifera</taxon>
        <taxon>Eurotatoria</taxon>
        <taxon>Bdelloidea</taxon>
        <taxon>Philodinida</taxon>
        <taxon>Philodinidae</taxon>
        <taxon>Rotaria</taxon>
    </lineage>
</organism>
<protein>
    <recommendedName>
        <fullName evidence="12">Beta-galactosidase</fullName>
    </recommendedName>
</protein>
<dbReference type="Proteomes" id="UP000663824">
    <property type="component" value="Unassembled WGS sequence"/>
</dbReference>
<gene>
    <name evidence="10" type="ORF">MBJ925_LOCUS29308</name>
</gene>
<evidence type="ECO:0000259" key="7">
    <source>
        <dbReference type="Pfam" id="PF01301"/>
    </source>
</evidence>
<feature type="domain" description="Glycoside hydrolase 35 catalytic" evidence="7">
    <location>
        <begin position="72"/>
        <end position="390"/>
    </location>
</feature>
<dbReference type="EMBL" id="CAJNRE010015675">
    <property type="protein sequence ID" value="CAF2139857.1"/>
    <property type="molecule type" value="Genomic_DNA"/>
</dbReference>
<dbReference type="GO" id="GO:0004565">
    <property type="term" value="F:beta-galactosidase activity"/>
    <property type="evidence" value="ECO:0007669"/>
    <property type="project" value="InterPro"/>
</dbReference>
<evidence type="ECO:0000256" key="5">
    <source>
        <dbReference type="RuleBase" id="RU003679"/>
    </source>
</evidence>
<feature type="active site" description="Proton donor" evidence="4">
    <location>
        <position position="216"/>
    </location>
</feature>
<dbReference type="Pfam" id="PF21317">
    <property type="entry name" value="BetaGal_ABD_1"/>
    <property type="match status" value="1"/>
</dbReference>
<keyword evidence="6" id="KW-0472">Membrane</keyword>
<comment type="caution">
    <text evidence="10">The sequence shown here is derived from an EMBL/GenBank/DDBJ whole genome shotgun (WGS) entry which is preliminary data.</text>
</comment>
<keyword evidence="6" id="KW-0812">Transmembrane</keyword>
<evidence type="ECO:0000256" key="4">
    <source>
        <dbReference type="PIRSR" id="PIRSR006336-1"/>
    </source>
</evidence>
<dbReference type="SUPFAM" id="SSF51445">
    <property type="entry name" value="(Trans)glycosidases"/>
    <property type="match status" value="1"/>
</dbReference>